<evidence type="ECO:0000313" key="7">
    <source>
        <dbReference type="Proteomes" id="UP000280296"/>
    </source>
</evidence>
<dbReference type="SUPFAM" id="SSF53649">
    <property type="entry name" value="Alkaline phosphatase-like"/>
    <property type="match status" value="1"/>
</dbReference>
<evidence type="ECO:0000256" key="2">
    <source>
        <dbReference type="ARBA" id="ARBA00022723"/>
    </source>
</evidence>
<feature type="domain" description="Sulfatase N-terminal" evidence="5">
    <location>
        <begin position="10"/>
        <end position="324"/>
    </location>
</feature>
<dbReference type="Gene3D" id="3.30.1120.10">
    <property type="match status" value="1"/>
</dbReference>
<dbReference type="InterPro" id="IPR000917">
    <property type="entry name" value="Sulfatase_N"/>
</dbReference>
<evidence type="ECO:0000256" key="1">
    <source>
        <dbReference type="ARBA" id="ARBA00008779"/>
    </source>
</evidence>
<dbReference type="Pfam" id="PF00884">
    <property type="entry name" value="Sulfatase"/>
    <property type="match status" value="1"/>
</dbReference>
<gene>
    <name evidence="6" type="ORF">TsocGM_15700</name>
</gene>
<dbReference type="PANTHER" id="PTHR42693">
    <property type="entry name" value="ARYLSULFATASE FAMILY MEMBER"/>
    <property type="match status" value="1"/>
</dbReference>
<keyword evidence="4" id="KW-0106">Calcium</keyword>
<dbReference type="InterPro" id="IPR024607">
    <property type="entry name" value="Sulfatase_CS"/>
</dbReference>
<dbReference type="EMBL" id="RYZH01000030">
    <property type="protein sequence ID" value="RUL86773.1"/>
    <property type="molecule type" value="Genomic_DNA"/>
</dbReference>
<protein>
    <submittedName>
        <fullName evidence="6">N-acetylgalactosamine 6-sulfate sulfatase</fullName>
    </submittedName>
</protein>
<sequence>MSLAAPAERPNVLVILVDDLGFGDLSSSGAPDLKTPNIDALVASGLRFENAYANCPVCSPTRAALLSGRYPDVVGVPGVIRTHPEQNFGYLDPGAPLLPDRLKAAGYHSAIVGKWHLGLESPNTPTERGFDEFKGFLGDMMDDYFTHRRHGINYMRLGDEEIDPEGHATDLFSEWAIDYLDSRKGDDRPFFLYLAYNAPHTPIQPPEAWLDRVRRREPGIDEARAKLVALIEHLDDGIGRVLQALEANGQRENTLVIFASDNGGQLSVGARVGPYRGGKGDLYEGGIRVPMAASWPGRIAPGSSSDRVVLSMDLVPTICELAGVPIPDPIDGGSLVPTLLGRDGGGGGDDRLLFWVRREGGPRYLGQESYAARRGPWKLVQNEPFEPFQLYNLDEDPRERHDLAAERREMASELARAIMRHAQQAGRVPWQPPGEGKPGE</sequence>
<dbReference type="PROSITE" id="PS00149">
    <property type="entry name" value="SULFATASE_2"/>
    <property type="match status" value="1"/>
</dbReference>
<proteinExistence type="inferred from homology"/>
<dbReference type="GO" id="GO:0004065">
    <property type="term" value="F:arylsulfatase activity"/>
    <property type="evidence" value="ECO:0007669"/>
    <property type="project" value="TreeGrafter"/>
</dbReference>
<evidence type="ECO:0000256" key="3">
    <source>
        <dbReference type="ARBA" id="ARBA00022801"/>
    </source>
</evidence>
<evidence type="ECO:0000259" key="5">
    <source>
        <dbReference type="Pfam" id="PF00884"/>
    </source>
</evidence>
<organism evidence="6 7">
    <name type="scientific">Tautonia sociabilis</name>
    <dbReference type="NCBI Taxonomy" id="2080755"/>
    <lineage>
        <taxon>Bacteria</taxon>
        <taxon>Pseudomonadati</taxon>
        <taxon>Planctomycetota</taxon>
        <taxon>Planctomycetia</taxon>
        <taxon>Isosphaerales</taxon>
        <taxon>Isosphaeraceae</taxon>
        <taxon>Tautonia</taxon>
    </lineage>
</organism>
<name>A0A432MI72_9BACT</name>
<dbReference type="InterPro" id="IPR050738">
    <property type="entry name" value="Sulfatase"/>
</dbReference>
<evidence type="ECO:0000313" key="6">
    <source>
        <dbReference type="EMBL" id="RUL86773.1"/>
    </source>
</evidence>
<reference evidence="6 7" key="1">
    <citation type="submission" date="2018-12" db="EMBL/GenBank/DDBJ databases">
        <authorList>
            <person name="Toschakov S.V."/>
        </authorList>
    </citation>
    <scope>NUCLEOTIDE SEQUENCE [LARGE SCALE GENOMIC DNA]</scope>
    <source>
        <strain evidence="6 7">GM2012</strain>
    </source>
</reference>
<dbReference type="InterPro" id="IPR017850">
    <property type="entry name" value="Alkaline_phosphatase_core_sf"/>
</dbReference>
<comment type="caution">
    <text evidence="6">The sequence shown here is derived from an EMBL/GenBank/DDBJ whole genome shotgun (WGS) entry which is preliminary data.</text>
</comment>
<dbReference type="Gene3D" id="3.40.720.10">
    <property type="entry name" value="Alkaline Phosphatase, subunit A"/>
    <property type="match status" value="1"/>
</dbReference>
<keyword evidence="3" id="KW-0378">Hydrolase</keyword>
<reference evidence="6 7" key="2">
    <citation type="submission" date="2019-01" db="EMBL/GenBank/DDBJ databases">
        <title>Tautonia sociabilis, a novel thermotolerant planctomycete of Isosphaeraceae family, isolated from a 4000 m deep subterranean habitat.</title>
        <authorList>
            <person name="Kovaleva O.L."/>
            <person name="Elcheninov A.G."/>
            <person name="Van Heerden E."/>
            <person name="Toshchakov S.V."/>
            <person name="Novikov A."/>
            <person name="Bonch-Osmolovskaya E.A."/>
            <person name="Kublanov I.V."/>
        </authorList>
    </citation>
    <scope>NUCLEOTIDE SEQUENCE [LARGE SCALE GENOMIC DNA]</scope>
    <source>
        <strain evidence="6 7">GM2012</strain>
    </source>
</reference>
<evidence type="ECO:0000256" key="4">
    <source>
        <dbReference type="ARBA" id="ARBA00022837"/>
    </source>
</evidence>
<dbReference type="AlphaFoldDB" id="A0A432MI72"/>
<comment type="similarity">
    <text evidence="1">Belongs to the sulfatase family.</text>
</comment>
<dbReference type="GO" id="GO:0046872">
    <property type="term" value="F:metal ion binding"/>
    <property type="evidence" value="ECO:0007669"/>
    <property type="project" value="UniProtKB-KW"/>
</dbReference>
<keyword evidence="7" id="KW-1185">Reference proteome</keyword>
<dbReference type="Proteomes" id="UP000280296">
    <property type="component" value="Unassembled WGS sequence"/>
</dbReference>
<dbReference type="OrthoDB" id="9783154at2"/>
<accession>A0A432MI72</accession>
<keyword evidence="2" id="KW-0479">Metal-binding</keyword>
<dbReference type="PANTHER" id="PTHR42693:SF33">
    <property type="entry name" value="ARYLSULFATASE"/>
    <property type="match status" value="1"/>
</dbReference>